<proteinExistence type="predicted"/>
<sequence>MRCIYENVEKAIHSAQFLVNDLAELRKQVGDVPELLWCLKHAEQINDYLERLNRPFDKISAKEREKAL</sequence>
<accession>A0A1P8UFI1</accession>
<keyword evidence="2" id="KW-1185">Reference proteome</keyword>
<protein>
    <submittedName>
        <fullName evidence="1">Uncharacterized protein</fullName>
    </submittedName>
</protein>
<dbReference type="RefSeq" id="WP_076836257.1">
    <property type="nucleotide sequence ID" value="NZ_CP019434.1"/>
</dbReference>
<evidence type="ECO:0000313" key="1">
    <source>
        <dbReference type="EMBL" id="APZ42603.1"/>
    </source>
</evidence>
<dbReference type="AlphaFoldDB" id="A0A1P8UFI1"/>
<dbReference type="EMBL" id="CP019434">
    <property type="protein sequence ID" value="APZ42603.1"/>
    <property type="molecule type" value="Genomic_DNA"/>
</dbReference>
<dbReference type="STRING" id="1765967.BW247_05405"/>
<gene>
    <name evidence="1" type="ORF">BW247_05405</name>
</gene>
<evidence type="ECO:0000313" key="2">
    <source>
        <dbReference type="Proteomes" id="UP000243807"/>
    </source>
</evidence>
<reference evidence="1 2" key="1">
    <citation type="submission" date="2017-01" db="EMBL/GenBank/DDBJ databases">
        <title>Draft sequence of Acidihalobacter ferrooxidans strain DSM 14175 (strain V8).</title>
        <authorList>
            <person name="Khaleque H.N."/>
            <person name="Ramsay J.P."/>
            <person name="Murphy R.J.T."/>
            <person name="Kaksonen A.H."/>
            <person name="Boxall N.J."/>
            <person name="Watkin E.L.J."/>
        </authorList>
    </citation>
    <scope>NUCLEOTIDE SEQUENCE [LARGE SCALE GENOMIC DNA]</scope>
    <source>
        <strain evidence="1 2">V8</strain>
    </source>
</reference>
<name>A0A1P8UFI1_9GAMM</name>
<dbReference type="KEGG" id="afy:BW247_05405"/>
<dbReference type="Proteomes" id="UP000243807">
    <property type="component" value="Chromosome"/>
</dbReference>
<organism evidence="1 2">
    <name type="scientific">Acidihalobacter ferrooxydans</name>
    <dbReference type="NCBI Taxonomy" id="1765967"/>
    <lineage>
        <taxon>Bacteria</taxon>
        <taxon>Pseudomonadati</taxon>
        <taxon>Pseudomonadota</taxon>
        <taxon>Gammaproteobacteria</taxon>
        <taxon>Chromatiales</taxon>
        <taxon>Ectothiorhodospiraceae</taxon>
        <taxon>Acidihalobacter</taxon>
    </lineage>
</organism>